<keyword evidence="1" id="KW-1133">Transmembrane helix</keyword>
<keyword evidence="3" id="KW-1185">Reference proteome</keyword>
<evidence type="ECO:0000313" key="3">
    <source>
        <dbReference type="Proteomes" id="UP001597111"/>
    </source>
</evidence>
<proteinExistence type="predicted"/>
<organism evidence="2 3">
    <name type="scientific">Halolamina salina</name>
    <dbReference type="NCBI Taxonomy" id="1220023"/>
    <lineage>
        <taxon>Archaea</taxon>
        <taxon>Methanobacteriati</taxon>
        <taxon>Methanobacteriota</taxon>
        <taxon>Stenosarchaea group</taxon>
        <taxon>Halobacteria</taxon>
        <taxon>Halobacteriales</taxon>
        <taxon>Haloferacaceae</taxon>
    </lineage>
</organism>
<protein>
    <submittedName>
        <fullName evidence="2">Ig-like domain-containing protein</fullName>
    </submittedName>
</protein>
<accession>A0ABD6B9V9</accession>
<keyword evidence="1" id="KW-0812">Transmembrane</keyword>
<evidence type="ECO:0000256" key="1">
    <source>
        <dbReference type="SAM" id="Phobius"/>
    </source>
</evidence>
<dbReference type="Gene3D" id="2.60.40.10">
    <property type="entry name" value="Immunoglobulins"/>
    <property type="match status" value="1"/>
</dbReference>
<dbReference type="InterPro" id="IPR013783">
    <property type="entry name" value="Ig-like_fold"/>
</dbReference>
<evidence type="ECO:0000313" key="2">
    <source>
        <dbReference type="EMBL" id="MFD1526760.1"/>
    </source>
</evidence>
<reference evidence="2 3" key="1">
    <citation type="journal article" date="2019" name="Int. J. Syst. Evol. Microbiol.">
        <title>The Global Catalogue of Microorganisms (GCM) 10K type strain sequencing project: providing services to taxonomists for standard genome sequencing and annotation.</title>
        <authorList>
            <consortium name="The Broad Institute Genomics Platform"/>
            <consortium name="The Broad Institute Genome Sequencing Center for Infectious Disease"/>
            <person name="Wu L."/>
            <person name="Ma J."/>
        </authorList>
    </citation>
    <scope>NUCLEOTIDE SEQUENCE [LARGE SCALE GENOMIC DNA]</scope>
    <source>
        <strain evidence="2 3">CGMCC 1.12285</strain>
    </source>
</reference>
<keyword evidence="1" id="KW-0472">Membrane</keyword>
<dbReference type="Proteomes" id="UP001597111">
    <property type="component" value="Unassembled WGS sequence"/>
</dbReference>
<dbReference type="AlphaFoldDB" id="A0ABD6B9V9"/>
<feature type="transmembrane region" description="Helical" evidence="1">
    <location>
        <begin position="12"/>
        <end position="30"/>
    </location>
</feature>
<dbReference type="RefSeq" id="WP_379730917.1">
    <property type="nucleotide sequence ID" value="NZ_JBHSWZ010000034.1"/>
</dbReference>
<comment type="caution">
    <text evidence="2">The sequence shown here is derived from an EMBL/GenBank/DDBJ whole genome shotgun (WGS) entry which is preliminary data.</text>
</comment>
<gene>
    <name evidence="2" type="ORF">ACFR9S_10710</name>
</gene>
<name>A0ABD6B9V9_9EURY</name>
<dbReference type="EMBL" id="JBHUDH010000119">
    <property type="protein sequence ID" value="MFD1526760.1"/>
    <property type="molecule type" value="Genomic_DNA"/>
</dbReference>
<dbReference type="SUPFAM" id="SSF49373">
    <property type="entry name" value="Invasin/intimin cell-adhesion fragments"/>
    <property type="match status" value="1"/>
</dbReference>
<dbReference type="InterPro" id="IPR008964">
    <property type="entry name" value="Invasin/intimin_cell_adhesion"/>
</dbReference>
<sequence>MEFRGDDRGQSVQVGAILLFGILIVLLATIQTTVIPGQNAAVEFDHSRAVQSDMQDLRNGLLRASSGDAVPTRVKLGTTYPSRLFFVNPPPAAGRLRTVGNEESAMNVTVANGSGRVTVVSDYENAREYWAAASGAGVYNTSGIEYVPNYAQYDGAPTTVYDNSVLFNTFDNGANRTLTGQRLVQGNTIDLLALRGDLAEGGTGTETVDVETLSEQRRTVTVNSSATDPLYLNVTSRLSAEVWNDDLLGRTAVATDTGPVTVDGTEYHRISIRLDEGSYRLRAGAVGVGAVSDTVRNRSTEPAYMVVTDGYDVVSNGSDETGSITVEVRDRFNNPVTGAQVNASADGSYLQLLADGSETNTTTIRTDAEGQATVEYTGVAPTRGDAWLNVSIGNETYEESVFEDLAVPEFAVGGGDGGGLNPGTTGDLILDDASNPNGNNVDLTFNNTIGTQVNITTIRLNFYYYSGGGSGPTVANSVTADGTERATNVEIGGDYRSLSPSIVVQPNDTGTTFRLTFDRSPSSSGGNRDFFVLSLVFEVDGTQYRETYFAGL</sequence>